<evidence type="ECO:0000256" key="1">
    <source>
        <dbReference type="SAM" id="Coils"/>
    </source>
</evidence>
<evidence type="ECO:0000256" key="2">
    <source>
        <dbReference type="SAM" id="MobiDB-lite"/>
    </source>
</evidence>
<accession>A0A9P8AMZ3</accession>
<reference evidence="3" key="1">
    <citation type="submission" date="2020-11" db="EMBL/GenBank/DDBJ databases">
        <title>Adaptations for nitrogen fixation in a non-lichenized fungal sporocarp promotes dispersal by wood-feeding termites.</title>
        <authorList>
            <consortium name="DOE Joint Genome Institute"/>
            <person name="Koch R.A."/>
            <person name="Yoon G."/>
            <person name="Arayal U."/>
            <person name="Lail K."/>
            <person name="Amirebrahimi M."/>
            <person name="Labutti K."/>
            <person name="Lipzen A."/>
            <person name="Riley R."/>
            <person name="Barry K."/>
            <person name="Henrissat B."/>
            <person name="Grigoriev I.V."/>
            <person name="Herr J.R."/>
            <person name="Aime M.C."/>
        </authorList>
    </citation>
    <scope>NUCLEOTIDE SEQUENCE</scope>
    <source>
        <strain evidence="3">MCA 3950</strain>
    </source>
</reference>
<evidence type="ECO:0000313" key="3">
    <source>
        <dbReference type="EMBL" id="KAG7441274.1"/>
    </source>
</evidence>
<organism evidence="3 4">
    <name type="scientific">Guyanagaster necrorhizus</name>
    <dbReference type="NCBI Taxonomy" id="856835"/>
    <lineage>
        <taxon>Eukaryota</taxon>
        <taxon>Fungi</taxon>
        <taxon>Dikarya</taxon>
        <taxon>Basidiomycota</taxon>
        <taxon>Agaricomycotina</taxon>
        <taxon>Agaricomycetes</taxon>
        <taxon>Agaricomycetidae</taxon>
        <taxon>Agaricales</taxon>
        <taxon>Marasmiineae</taxon>
        <taxon>Physalacriaceae</taxon>
        <taxon>Guyanagaster</taxon>
    </lineage>
</organism>
<evidence type="ECO:0000313" key="4">
    <source>
        <dbReference type="Proteomes" id="UP000812287"/>
    </source>
</evidence>
<dbReference type="GeneID" id="66100771"/>
<gene>
    <name evidence="3" type="ORF">BT62DRAFT_1046350</name>
</gene>
<proteinExistence type="predicted"/>
<name>A0A9P8AMZ3_9AGAR</name>
<feature type="region of interest" description="Disordered" evidence="2">
    <location>
        <begin position="1"/>
        <end position="29"/>
    </location>
</feature>
<keyword evidence="1" id="KW-0175">Coiled coil</keyword>
<dbReference type="AlphaFoldDB" id="A0A9P8AMZ3"/>
<dbReference type="Proteomes" id="UP000812287">
    <property type="component" value="Unassembled WGS sequence"/>
</dbReference>
<feature type="coiled-coil region" evidence="1">
    <location>
        <begin position="67"/>
        <end position="94"/>
    </location>
</feature>
<dbReference type="EMBL" id="MU250562">
    <property type="protein sequence ID" value="KAG7441274.1"/>
    <property type="molecule type" value="Genomic_DNA"/>
</dbReference>
<dbReference type="OrthoDB" id="3365698at2759"/>
<sequence>MHSTTDADEGTLDLPRTSEVSSSKFPQGASEMDTCPNCEFGAVIPYTPSVNAIELLQLGASSHDACHASLSDDIANLEEELQTIESLFIQIRDRRDRIRKDLGYCKALLAPIRRLPRELLLEIFDFASSDVPEPRHAPWILGQYPPGFLEQYASLSRDLPMHVSIKYMDSETMYALSGVVLHPERWSTLELHTNAEELSELLWLASKSSPAIQLTNLRINLSYTIQPPVYATVSHKLFSSSPIQDATFQDILYQCMPINLTELHKFHVYSYDPAELHNMLQHAQCLTEFTITPAPCPHDFAGPISYPHITHTSLQWLAFVISGPDTYHFDKVSVTFDYVTLPALQEFNILRPEHWMFFPITFKAVEYSRLINLFQRSECNLTIITLSIPVSVELFLDPILMQSPALQKLDLIIDTATARDTFKALEFERGKARHLRELCIREVEIEMGNISLMKEAVGFHAMVLSRLNSNSHLAKLRLLLPEFHWDMHQASSVPKNSSFHNFFRIKNQGIYTEFLLDREDCLVDRDTHVHIFGSS</sequence>
<dbReference type="RefSeq" id="XP_043034774.1">
    <property type="nucleotide sequence ID" value="XM_043178480.1"/>
</dbReference>
<keyword evidence="4" id="KW-1185">Reference proteome</keyword>
<protein>
    <submittedName>
        <fullName evidence="3">Uncharacterized protein</fullName>
    </submittedName>
</protein>
<comment type="caution">
    <text evidence="3">The sequence shown here is derived from an EMBL/GenBank/DDBJ whole genome shotgun (WGS) entry which is preliminary data.</text>
</comment>
<feature type="compositionally biased region" description="Acidic residues" evidence="2">
    <location>
        <begin position="1"/>
        <end position="11"/>
    </location>
</feature>